<feature type="compositionally biased region" description="Basic and acidic residues" evidence="1">
    <location>
        <begin position="274"/>
        <end position="285"/>
    </location>
</feature>
<feature type="region of interest" description="Disordered" evidence="1">
    <location>
        <begin position="261"/>
        <end position="320"/>
    </location>
</feature>
<feature type="compositionally biased region" description="Basic and acidic residues" evidence="1">
    <location>
        <begin position="178"/>
        <end position="189"/>
    </location>
</feature>
<dbReference type="OrthoDB" id="5699969at2759"/>
<accession>A0A1R1XWH8</accession>
<feature type="compositionally biased region" description="Polar residues" evidence="1">
    <location>
        <begin position="74"/>
        <end position="89"/>
    </location>
</feature>
<evidence type="ECO:0000256" key="1">
    <source>
        <dbReference type="SAM" id="MobiDB-lite"/>
    </source>
</evidence>
<gene>
    <name evidence="2" type="ORF">AYI70_g4983</name>
</gene>
<evidence type="ECO:0000313" key="3">
    <source>
        <dbReference type="Proteomes" id="UP000187283"/>
    </source>
</evidence>
<dbReference type="AlphaFoldDB" id="A0A1R1XWH8"/>
<sequence length="320" mass="33624">MGDTLGLGANVSRKKSFVPGLHKIDEMGARNDEKNGPSSVSGSEEKEPERRLSYSEAASQAQHLEEAATRNAHDSSSAGVGIESNTEKCGSNGSGSGSGSRGGEDFQEPVDYEYERKKSLNTAAMVQQHEHAVGESQLSGSEAHAGGGTRSKSGDENGSDHDDAGLGFGIRIVVNDENGSHSHQIDIPDIKSASNGSNRDSRGSMGARTSLNVESGRRAAKKATAEHGAGDRTTRLSTTSTLKGNVGSKIDYLGASLSANYSAKQQNSGDSNGEMDHDGGGHHDNNMMFASNYDASGSGEETKDQEFERVWPGCTRAQKN</sequence>
<protein>
    <submittedName>
        <fullName evidence="2">Uncharacterized protein</fullName>
    </submittedName>
</protein>
<organism evidence="2 3">
    <name type="scientific">Smittium culicis</name>
    <dbReference type="NCBI Taxonomy" id="133412"/>
    <lineage>
        <taxon>Eukaryota</taxon>
        <taxon>Fungi</taxon>
        <taxon>Fungi incertae sedis</taxon>
        <taxon>Zoopagomycota</taxon>
        <taxon>Kickxellomycotina</taxon>
        <taxon>Harpellomycetes</taxon>
        <taxon>Harpellales</taxon>
        <taxon>Legeriomycetaceae</taxon>
        <taxon>Smittium</taxon>
    </lineage>
</organism>
<feature type="compositionally biased region" description="Basic and acidic residues" evidence="1">
    <location>
        <begin position="300"/>
        <end position="309"/>
    </location>
</feature>
<comment type="caution">
    <text evidence="2">The sequence shown here is derived from an EMBL/GenBank/DDBJ whole genome shotgun (WGS) entry which is preliminary data.</text>
</comment>
<feature type="compositionally biased region" description="Basic and acidic residues" evidence="1">
    <location>
        <begin position="152"/>
        <end position="164"/>
    </location>
</feature>
<dbReference type="EMBL" id="LSSN01001594">
    <property type="protein sequence ID" value="OMJ19033.1"/>
    <property type="molecule type" value="Genomic_DNA"/>
</dbReference>
<dbReference type="Proteomes" id="UP000187283">
    <property type="component" value="Unassembled WGS sequence"/>
</dbReference>
<keyword evidence="3" id="KW-1185">Reference proteome</keyword>
<feature type="region of interest" description="Disordered" evidence="1">
    <location>
        <begin position="1"/>
        <end position="247"/>
    </location>
</feature>
<feature type="compositionally biased region" description="Basic and acidic residues" evidence="1">
    <location>
        <begin position="43"/>
        <end position="53"/>
    </location>
</feature>
<feature type="compositionally biased region" description="Basic and acidic residues" evidence="1">
    <location>
        <begin position="63"/>
        <end position="73"/>
    </location>
</feature>
<feature type="compositionally biased region" description="Basic and acidic residues" evidence="1">
    <location>
        <begin position="223"/>
        <end position="234"/>
    </location>
</feature>
<reference evidence="2 3" key="1">
    <citation type="submission" date="2017-01" db="EMBL/GenBank/DDBJ databases">
        <authorList>
            <person name="Mah S.A."/>
            <person name="Swanson W.J."/>
            <person name="Moy G.W."/>
            <person name="Vacquier V.D."/>
        </authorList>
    </citation>
    <scope>NUCLEOTIDE SEQUENCE [LARGE SCALE GENOMIC DNA]</scope>
    <source>
        <strain evidence="2 3">GSMNP</strain>
    </source>
</reference>
<evidence type="ECO:0000313" key="2">
    <source>
        <dbReference type="EMBL" id="OMJ19033.1"/>
    </source>
</evidence>
<feature type="compositionally biased region" description="Gly residues" evidence="1">
    <location>
        <begin position="92"/>
        <end position="101"/>
    </location>
</feature>
<proteinExistence type="predicted"/>
<feature type="compositionally biased region" description="Polar residues" evidence="1">
    <location>
        <begin position="261"/>
        <end position="271"/>
    </location>
</feature>
<name>A0A1R1XWH8_9FUNG</name>
<feature type="compositionally biased region" description="Basic and acidic residues" evidence="1">
    <location>
        <begin position="22"/>
        <end position="35"/>
    </location>
</feature>